<dbReference type="OrthoDB" id="6509975at2759"/>
<protein>
    <recommendedName>
        <fullName evidence="16">Phytase A</fullName>
        <ecNumber evidence="4">3.1.3.8</ecNumber>
    </recommendedName>
    <alternativeName>
        <fullName evidence="17">Histidine acid phosphatase phyA</fullName>
    </alternativeName>
    <alternativeName>
        <fullName evidence="10">Myo-inositol hexakisphosphate phosphohydrolase A</fullName>
    </alternativeName>
    <alternativeName>
        <fullName evidence="9">Myo-inositol-hexaphosphate 3-phosphohydrolase A</fullName>
    </alternativeName>
</protein>
<dbReference type="VEuPathDB" id="FungiDB:MMYC01_206253"/>
<dbReference type="InterPro" id="IPR000560">
    <property type="entry name" value="His_Pase_clade-2"/>
</dbReference>
<keyword evidence="22" id="KW-1185">Reference proteome</keyword>
<dbReference type="GO" id="GO:0005576">
    <property type="term" value="C:extracellular region"/>
    <property type="evidence" value="ECO:0007669"/>
    <property type="project" value="UniProtKB-SubCell"/>
</dbReference>
<feature type="disulfide bond" evidence="19">
    <location>
        <begin position="119"/>
        <end position="460"/>
    </location>
</feature>
<feature type="disulfide bond" evidence="19">
    <location>
        <begin position="81"/>
        <end position="90"/>
    </location>
</feature>
<feature type="active site" description="Proton donor" evidence="18">
    <location>
        <position position="408"/>
    </location>
</feature>
<evidence type="ECO:0000256" key="18">
    <source>
        <dbReference type="PIRSR" id="PIRSR000894-1"/>
    </source>
</evidence>
<evidence type="ECO:0000256" key="5">
    <source>
        <dbReference type="ARBA" id="ARBA00022525"/>
    </source>
</evidence>
<dbReference type="CDD" id="cd07061">
    <property type="entry name" value="HP_HAP_like"/>
    <property type="match status" value="1"/>
</dbReference>
<comment type="catalytic activity">
    <reaction evidence="14">
        <text>1D-myo-inositol 1,2,4,5,6-pentakisphosphate + H2O = 1D-myo-inositol 1,2,5,6-tetrakisphosphate + phosphate</text>
        <dbReference type="Rhea" id="RHEA:77115"/>
        <dbReference type="ChEBI" id="CHEBI:15377"/>
        <dbReference type="ChEBI" id="CHEBI:43474"/>
        <dbReference type="ChEBI" id="CHEBI:57798"/>
        <dbReference type="ChEBI" id="CHEBI:195535"/>
    </reaction>
    <physiologicalReaction direction="left-to-right" evidence="14">
        <dbReference type="Rhea" id="RHEA:77116"/>
    </physiologicalReaction>
</comment>
<evidence type="ECO:0000256" key="15">
    <source>
        <dbReference type="ARBA" id="ARBA00043788"/>
    </source>
</evidence>
<keyword evidence="5" id="KW-0964">Secreted</keyword>
<feature type="transmembrane region" description="Helical" evidence="20">
    <location>
        <begin position="40"/>
        <end position="61"/>
    </location>
</feature>
<dbReference type="Proteomes" id="UP000078237">
    <property type="component" value="Unassembled WGS sequence"/>
</dbReference>
<keyword evidence="7 19" id="KW-1015">Disulfide bond</keyword>
<comment type="catalytic activity">
    <reaction evidence="15">
        <text>1D-myo-inositol hexakisphosphate + H2O = 1D-myo-inositol 1,2,4,5,6-pentakisphosphate + phosphate</text>
        <dbReference type="Rhea" id="RHEA:16989"/>
        <dbReference type="ChEBI" id="CHEBI:15377"/>
        <dbReference type="ChEBI" id="CHEBI:43474"/>
        <dbReference type="ChEBI" id="CHEBI:57798"/>
        <dbReference type="ChEBI" id="CHEBI:58130"/>
        <dbReference type="EC" id="3.1.3.8"/>
    </reaction>
    <physiologicalReaction direction="left-to-right" evidence="15">
        <dbReference type="Rhea" id="RHEA:16990"/>
    </physiologicalReaction>
</comment>
<evidence type="ECO:0000256" key="6">
    <source>
        <dbReference type="ARBA" id="ARBA00022801"/>
    </source>
</evidence>
<evidence type="ECO:0000256" key="14">
    <source>
        <dbReference type="ARBA" id="ARBA00043748"/>
    </source>
</evidence>
<evidence type="ECO:0000256" key="12">
    <source>
        <dbReference type="ARBA" id="ARBA00043675"/>
    </source>
</evidence>
<comment type="subcellular location">
    <subcellularLocation>
        <location evidence="1">Secreted</location>
    </subcellularLocation>
</comment>
<evidence type="ECO:0000256" key="8">
    <source>
        <dbReference type="ARBA" id="ARBA00023180"/>
    </source>
</evidence>
<evidence type="ECO:0000256" key="16">
    <source>
        <dbReference type="ARBA" id="ARBA00044106"/>
    </source>
</evidence>
<dbReference type="PANTHER" id="PTHR20963">
    <property type="entry name" value="MULTIPLE INOSITOL POLYPHOSPHATE PHOSPHATASE-RELATED"/>
    <property type="match status" value="1"/>
</dbReference>
<evidence type="ECO:0000313" key="21">
    <source>
        <dbReference type="EMBL" id="KXX76333.1"/>
    </source>
</evidence>
<dbReference type="EMBL" id="LCTW02000216">
    <property type="protein sequence ID" value="KXX76333.1"/>
    <property type="molecule type" value="Genomic_DNA"/>
</dbReference>
<gene>
    <name evidence="21" type="ORF">MMYC01_206253</name>
</gene>
<comment type="similarity">
    <text evidence="2">Belongs to the histidine acid phosphatase family.</text>
</comment>
<comment type="caution">
    <text evidence="21">The sequence shown here is derived from an EMBL/GenBank/DDBJ whole genome shotgun (WGS) entry which is preliminary data.</text>
</comment>
<evidence type="ECO:0000256" key="4">
    <source>
        <dbReference type="ARBA" id="ARBA00012632"/>
    </source>
</evidence>
<evidence type="ECO:0000256" key="19">
    <source>
        <dbReference type="PIRSR" id="PIRSR000894-2"/>
    </source>
</evidence>
<evidence type="ECO:0000256" key="3">
    <source>
        <dbReference type="ARBA" id="ARBA00011245"/>
    </source>
</evidence>
<evidence type="ECO:0000256" key="9">
    <source>
        <dbReference type="ARBA" id="ARBA00041857"/>
    </source>
</evidence>
<comment type="subunit">
    <text evidence="3">Monomer.</text>
</comment>
<evidence type="ECO:0000256" key="17">
    <source>
        <dbReference type="ARBA" id="ARBA00044262"/>
    </source>
</evidence>
<evidence type="ECO:0000256" key="7">
    <source>
        <dbReference type="ARBA" id="ARBA00023157"/>
    </source>
</evidence>
<evidence type="ECO:0000256" key="20">
    <source>
        <dbReference type="SAM" id="Phobius"/>
    </source>
</evidence>
<dbReference type="EC" id="3.1.3.8" evidence="4"/>
<feature type="active site" description="Nucleophile" evidence="18">
    <location>
        <position position="130"/>
    </location>
</feature>
<name>A0A175VYA3_9PEZI</name>
<dbReference type="SUPFAM" id="SSF53254">
    <property type="entry name" value="Phosphoglycerate mutase-like"/>
    <property type="match status" value="1"/>
</dbReference>
<dbReference type="STRING" id="100816.A0A175VYA3"/>
<dbReference type="Pfam" id="PF00328">
    <property type="entry name" value="His_Phos_2"/>
    <property type="match status" value="1"/>
</dbReference>
<dbReference type="InterPro" id="IPR033379">
    <property type="entry name" value="Acid_Pase_AS"/>
</dbReference>
<keyword evidence="6" id="KW-0378">Hydrolase</keyword>
<organism evidence="21 22">
    <name type="scientific">Madurella mycetomatis</name>
    <dbReference type="NCBI Taxonomy" id="100816"/>
    <lineage>
        <taxon>Eukaryota</taxon>
        <taxon>Fungi</taxon>
        <taxon>Dikarya</taxon>
        <taxon>Ascomycota</taxon>
        <taxon>Pezizomycotina</taxon>
        <taxon>Sordariomycetes</taxon>
        <taxon>Sordariomycetidae</taxon>
        <taxon>Sordariales</taxon>
        <taxon>Sordariales incertae sedis</taxon>
        <taxon>Madurella</taxon>
    </lineage>
</organism>
<evidence type="ECO:0000256" key="10">
    <source>
        <dbReference type="ARBA" id="ARBA00042300"/>
    </source>
</evidence>
<feature type="disulfide bond" evidence="19">
    <location>
        <begin position="482"/>
        <end position="490"/>
    </location>
</feature>
<sequence length="513" mass="56243">MGSLFTRGSRYAAIPADDALDEQRLPGASRSRRVTFTLKLTAVALLHLVTLGYLAVTILYVSEPRPPALLTRLRQPAPRSCDTPERGFQCGTDISHSWGQYSPYFSVPSEIGASVPDGCELTFAQILSRHGARAPTLGKALVYASVLARIQDAVAEYGPGYEFLRTYEYALGANDLTRMGEQQMANSGLKFYRRYRSLARESLPFVRASGQERVIRSALNWTRGFYDGLRDDGTARDPGDMVIIPEVPTANNTLHHGLCEAFETGPYSSVGADAQAVFLATFAAPITARLNSNLPGANLTEGETVALMDLCPFDTVASPSGATFSRFCDLFTRSEWRSYDYLQSLGKWYGFGPGNPLGPTQGVGFVNELLARLTRSPVNDTTSSNATLDGDERTFPLDRAMYADFSHDNDMMGVLGALGVYDGVPDLDNTTRQTAEESGGYAASWAVPFAARVYVEKMRCPGEEEELVRVLVNDRVFGLRGCDPDELGRCRLGRFVESMAFARGGGRWDWCFE</sequence>
<dbReference type="InterPro" id="IPR016274">
    <property type="entry name" value="Histidine_acid_Pase_euk"/>
</dbReference>
<keyword evidence="20" id="KW-0472">Membrane</keyword>
<comment type="catalytic activity">
    <reaction evidence="13">
        <text>1D-myo-inositol 1,2,6-trisphosphate + H2O = 1D-myo-inositol 1,2-bisphosphate + phosphate</text>
        <dbReference type="Rhea" id="RHEA:77131"/>
        <dbReference type="ChEBI" id="CHEBI:15377"/>
        <dbReference type="ChEBI" id="CHEBI:43474"/>
        <dbReference type="ChEBI" id="CHEBI:195537"/>
        <dbReference type="ChEBI" id="CHEBI:195539"/>
    </reaction>
    <physiologicalReaction direction="left-to-right" evidence="13">
        <dbReference type="Rhea" id="RHEA:77132"/>
    </physiologicalReaction>
</comment>
<evidence type="ECO:0000313" key="22">
    <source>
        <dbReference type="Proteomes" id="UP000078237"/>
    </source>
</evidence>
<accession>A0A175VYA3</accession>
<dbReference type="PROSITE" id="PS00778">
    <property type="entry name" value="HIS_ACID_PHOSPHAT_2"/>
    <property type="match status" value="1"/>
</dbReference>
<dbReference type="InterPro" id="IPR029033">
    <property type="entry name" value="His_PPase_superfam"/>
</dbReference>
<dbReference type="GO" id="GO:0003993">
    <property type="term" value="F:acid phosphatase activity"/>
    <property type="evidence" value="ECO:0007669"/>
    <property type="project" value="TreeGrafter"/>
</dbReference>
<evidence type="ECO:0000256" key="11">
    <source>
        <dbReference type="ARBA" id="ARBA00043670"/>
    </source>
</evidence>
<evidence type="ECO:0000256" key="1">
    <source>
        <dbReference type="ARBA" id="ARBA00004613"/>
    </source>
</evidence>
<dbReference type="Gene3D" id="3.40.50.1240">
    <property type="entry name" value="Phosphoglycerate mutase-like"/>
    <property type="match status" value="1"/>
</dbReference>
<dbReference type="PROSITE" id="PS00616">
    <property type="entry name" value="HIS_ACID_PHOSPHAT_1"/>
    <property type="match status" value="1"/>
</dbReference>
<dbReference type="AlphaFoldDB" id="A0A175VYA3"/>
<keyword evidence="20" id="KW-1133">Transmembrane helix</keyword>
<feature type="disulfide bond" evidence="19">
    <location>
        <begin position="311"/>
        <end position="328"/>
    </location>
</feature>
<dbReference type="GO" id="GO:0016158">
    <property type="term" value="F:inositol hexakisphosphate 3-phosphatase activity"/>
    <property type="evidence" value="ECO:0007669"/>
    <property type="project" value="UniProtKB-EC"/>
</dbReference>
<evidence type="ECO:0000256" key="2">
    <source>
        <dbReference type="ARBA" id="ARBA00005375"/>
    </source>
</evidence>
<dbReference type="PANTHER" id="PTHR20963:SF24">
    <property type="entry name" value="3-PHYTASE B"/>
    <property type="match status" value="1"/>
</dbReference>
<keyword evidence="20" id="KW-0812">Transmembrane</keyword>
<keyword evidence="8" id="KW-0325">Glycoprotein</keyword>
<comment type="catalytic activity">
    <reaction evidence="11">
        <text>1D-myo-inositol 1,2,5,6-tetrakisphosphate + H2O = 1D-myo-inositol 1,2,6-trisphosphate + phosphate</text>
        <dbReference type="Rhea" id="RHEA:77119"/>
        <dbReference type="ChEBI" id="CHEBI:15377"/>
        <dbReference type="ChEBI" id="CHEBI:43474"/>
        <dbReference type="ChEBI" id="CHEBI:195535"/>
        <dbReference type="ChEBI" id="CHEBI:195537"/>
    </reaction>
    <physiologicalReaction direction="left-to-right" evidence="11">
        <dbReference type="Rhea" id="RHEA:77120"/>
    </physiologicalReaction>
</comment>
<reference evidence="21 22" key="1">
    <citation type="journal article" date="2016" name="Genome Announc.">
        <title>Genome Sequence of Madurella mycetomatis mm55, Isolated from a Human Mycetoma Case in Sudan.</title>
        <authorList>
            <person name="Smit S."/>
            <person name="Derks M.F."/>
            <person name="Bervoets S."/>
            <person name="Fahal A."/>
            <person name="van Leeuwen W."/>
            <person name="van Belkum A."/>
            <person name="van de Sande W.W."/>
        </authorList>
    </citation>
    <scope>NUCLEOTIDE SEQUENCE [LARGE SCALE GENOMIC DNA]</scope>
    <source>
        <strain evidence="22">mm55</strain>
    </source>
</reference>
<dbReference type="PIRSF" id="PIRSF000894">
    <property type="entry name" value="Acid_phosphatase"/>
    <property type="match status" value="1"/>
</dbReference>
<proteinExistence type="inferred from homology"/>
<comment type="catalytic activity">
    <reaction evidence="12">
        <text>1D-myo-inositol 1,2-bisphosphate + H2O = 1D-myo-inositol 2-phosphate + phosphate</text>
        <dbReference type="Rhea" id="RHEA:77135"/>
        <dbReference type="ChEBI" id="CHEBI:15377"/>
        <dbReference type="ChEBI" id="CHEBI:43474"/>
        <dbReference type="ChEBI" id="CHEBI:84142"/>
        <dbReference type="ChEBI" id="CHEBI:195539"/>
    </reaction>
    <physiologicalReaction direction="left-to-right" evidence="12">
        <dbReference type="Rhea" id="RHEA:77136"/>
    </physiologicalReaction>
</comment>
<evidence type="ECO:0000256" key="13">
    <source>
        <dbReference type="ARBA" id="ARBA00043721"/>
    </source>
</evidence>